<name>A0A9N8P551_9PEZI</name>
<evidence type="ECO:0000256" key="1">
    <source>
        <dbReference type="SAM" id="Phobius"/>
    </source>
</evidence>
<dbReference type="AlphaFoldDB" id="A0A9N8P551"/>
<sequence length="67" mass="7294">MAEALLNQAHGYGIIIGLSILFCLIILAAIRVQKRYLSEDSEQSEMFMVANRSVGTGLTASAVFSSW</sequence>
<protein>
    <submittedName>
        <fullName evidence="2">Uncharacterized protein</fullName>
    </submittedName>
</protein>
<organism evidence="2 3">
    <name type="scientific">Aureobasidium vineae</name>
    <dbReference type="NCBI Taxonomy" id="2773715"/>
    <lineage>
        <taxon>Eukaryota</taxon>
        <taxon>Fungi</taxon>
        <taxon>Dikarya</taxon>
        <taxon>Ascomycota</taxon>
        <taxon>Pezizomycotina</taxon>
        <taxon>Dothideomycetes</taxon>
        <taxon>Dothideomycetidae</taxon>
        <taxon>Dothideales</taxon>
        <taxon>Saccotheciaceae</taxon>
        <taxon>Aureobasidium</taxon>
    </lineage>
</organism>
<evidence type="ECO:0000313" key="2">
    <source>
        <dbReference type="EMBL" id="CAD0082230.1"/>
    </source>
</evidence>
<proteinExistence type="predicted"/>
<keyword evidence="3" id="KW-1185">Reference proteome</keyword>
<dbReference type="PANTHER" id="PTHR46154:SF3">
    <property type="entry name" value="DUR32P"/>
    <property type="match status" value="1"/>
</dbReference>
<dbReference type="PANTHER" id="PTHR46154">
    <property type="match status" value="1"/>
</dbReference>
<dbReference type="EMBL" id="CAIJEN010000001">
    <property type="protein sequence ID" value="CAD0082230.1"/>
    <property type="molecule type" value="Genomic_DNA"/>
</dbReference>
<feature type="transmembrane region" description="Helical" evidence="1">
    <location>
        <begin position="12"/>
        <end position="30"/>
    </location>
</feature>
<comment type="caution">
    <text evidence="2">The sequence shown here is derived from an EMBL/GenBank/DDBJ whole genome shotgun (WGS) entry which is preliminary data.</text>
</comment>
<dbReference type="InterPro" id="IPR031155">
    <property type="entry name" value="DUR"/>
</dbReference>
<keyword evidence="1" id="KW-0472">Membrane</keyword>
<keyword evidence="1" id="KW-1133">Transmembrane helix</keyword>
<dbReference type="GO" id="GO:0015204">
    <property type="term" value="F:urea transmembrane transporter activity"/>
    <property type="evidence" value="ECO:0007669"/>
    <property type="project" value="InterPro"/>
</dbReference>
<dbReference type="GO" id="GO:0005886">
    <property type="term" value="C:plasma membrane"/>
    <property type="evidence" value="ECO:0007669"/>
    <property type="project" value="TreeGrafter"/>
</dbReference>
<dbReference type="Proteomes" id="UP000716446">
    <property type="component" value="Unassembled WGS sequence"/>
</dbReference>
<accession>A0A9N8P551</accession>
<gene>
    <name evidence="2" type="ORF">AWRI4619_LOCUS797</name>
</gene>
<keyword evidence="1" id="KW-0812">Transmembrane</keyword>
<reference evidence="2" key="1">
    <citation type="submission" date="2020-06" db="EMBL/GenBank/DDBJ databases">
        <authorList>
            <person name="Onetto C."/>
        </authorList>
    </citation>
    <scope>NUCLEOTIDE SEQUENCE</scope>
</reference>
<evidence type="ECO:0000313" key="3">
    <source>
        <dbReference type="Proteomes" id="UP000716446"/>
    </source>
</evidence>